<comment type="subcellular location">
    <subcellularLocation>
        <location evidence="1">Cell envelope</location>
    </subcellularLocation>
</comment>
<evidence type="ECO:0000313" key="6">
    <source>
        <dbReference type="EMBL" id="RRQ22852.1"/>
    </source>
</evidence>
<feature type="domain" description="Heparinase II N-terminal" evidence="5">
    <location>
        <begin position="539"/>
        <end position="696"/>
    </location>
</feature>
<protein>
    <submittedName>
        <fullName evidence="6">DUF4962 domain-containing protein</fullName>
    </submittedName>
</protein>
<feature type="transmembrane region" description="Helical" evidence="2">
    <location>
        <begin position="77"/>
        <end position="100"/>
    </location>
</feature>
<keyword evidence="2" id="KW-0472">Membrane</keyword>
<dbReference type="Pfam" id="PF07940">
    <property type="entry name" value="Hepar_II_III_C"/>
    <property type="match status" value="1"/>
</dbReference>
<feature type="transmembrane region" description="Helical" evidence="2">
    <location>
        <begin position="404"/>
        <end position="427"/>
    </location>
</feature>
<keyword evidence="2" id="KW-1133">Transmembrane helix</keyword>
<dbReference type="EMBL" id="QZMU01000001">
    <property type="protein sequence ID" value="RRQ22852.1"/>
    <property type="molecule type" value="Genomic_DNA"/>
</dbReference>
<proteinExistence type="predicted"/>
<feature type="transmembrane region" description="Helical" evidence="2">
    <location>
        <begin position="310"/>
        <end position="332"/>
    </location>
</feature>
<organism evidence="6 7">
    <name type="scientific">Thiohalobacter thiocyanaticus</name>
    <dbReference type="NCBI Taxonomy" id="585455"/>
    <lineage>
        <taxon>Bacteria</taxon>
        <taxon>Pseudomonadati</taxon>
        <taxon>Pseudomonadota</taxon>
        <taxon>Gammaproteobacteria</taxon>
        <taxon>Thiohalobacterales</taxon>
        <taxon>Thiohalobacteraceae</taxon>
        <taxon>Thiohalobacter</taxon>
    </lineage>
</organism>
<dbReference type="Proteomes" id="UP000287798">
    <property type="component" value="Unassembled WGS sequence"/>
</dbReference>
<dbReference type="InterPro" id="IPR012480">
    <property type="entry name" value="Hepar_II_III_C"/>
</dbReference>
<feature type="transmembrane region" description="Helical" evidence="2">
    <location>
        <begin position="272"/>
        <end position="290"/>
    </location>
</feature>
<evidence type="ECO:0000256" key="2">
    <source>
        <dbReference type="SAM" id="Phobius"/>
    </source>
</evidence>
<evidence type="ECO:0000256" key="1">
    <source>
        <dbReference type="ARBA" id="ARBA00004196"/>
    </source>
</evidence>
<feature type="transmembrane region" description="Helical" evidence="2">
    <location>
        <begin position="225"/>
        <end position="242"/>
    </location>
</feature>
<keyword evidence="7" id="KW-1185">Reference proteome</keyword>
<evidence type="ECO:0000313" key="7">
    <source>
        <dbReference type="Proteomes" id="UP000287798"/>
    </source>
</evidence>
<sequence>MRSGNDTRLFLILALSYSLLIVYGSLYPLSGWRVPATGWLPDRLLPGFSGTDMVLNLLVYMPLGFLWAGYRRLRGGGVLLPVLLLAAGVSLLLEGLQHFLPGRTASGLDSLLNIMGAGLGAALQTGAQAGPLAWLRSRQARWLRDDSDTPLAAAGLAVLLWVFIELSPLLPDLSPGGIRQSLLPLYNGLRNPALLDLHATFMRLGLVLAFALVLLQLLRPEQPRLRLLALLLPALLAARVLVSGRQLTLDVLLGTLLALGVVLLLRRRESVWPWFGAAAALAGYLLAQTQVEASAARLHPFNWRPFSLQISHGFGLTDVAAQLWPFLVLGLCLRLTPLARAGSLLLWSGMLAIAALSLGLEWQQRGLPGRQGDITDVILALLGWLLAWLLATPGTRPRPVRQPLAAGQALYAFSLLLAASLVATLLIQPQAGNAGQELKPREIPAPESLPAAELPGFRMEHPRLPYPTPQQLEIIRAENPNYLEQLQRRASDANRRHHRVFDAVMAEVLVPGSQDLDQLHAELLELKLSWRGNQQTKPLAMAYDWLYHKWSEPQRASLLEKTLDGCEYQIRFIRRNQLSPYNVYLYNSPFQALMACAIAVHGEHPRAEPVMNFTHHYWKETVLPAWRQVMGENGGWHEGAEYVAIGIGDAVFQLPNMWRAATGEDLFASDPGLRGFADFLVHRKRPDGEDIHIGDGGLYENNVPDAAALGVELKHPGVYSLGGCPNPKRPKPLSWPWGPLPDDRLCQPEARRSLPLDHYADGIGLLLARSDWSPDATFVSFKAGDNYWSHMHLDQGAFTLYKGGALAIDSGIYPRQYGSDHHLNYAYQSIAHNLVTVTDPADTEPRHQGNKVRRIYNDGGQRRIGSGWGLAAPLSPEHWQEQYDIYHTAVTLAVHRDAGAAVKLADLTPAYTNRLSGKGTFAHRTRRVESWRRAFVYDRHQDAVIVFDRVEATRADFTKRWLLHSQTEPRLEGSDFLIELPAEADRPGHAGGRLTGRILLPERPRVARIGGEGKEFWLGDRNYDDDGAVYERIARRDERDRTLEPGAWRLEVSPSAPARVDHYLVVMLPALLDETRVTAIRRLPDRADAVGCELRTGERRSQWWFARDGSQVELIRYDKEGEIERRIIR</sequence>
<dbReference type="PANTHER" id="PTHR28008">
    <property type="entry name" value="DOMAIN PROTEIN, PUTATIVE (AFU_ORTHOLOGUE AFUA_3G10980)-RELATED"/>
    <property type="match status" value="1"/>
</dbReference>
<reference evidence="6 7" key="1">
    <citation type="journal article" date="2010" name="Int. J. Syst. Evol. Microbiol.">
        <title>Thiohalobacter thiocyanaticus gen. nov., sp. nov., a moderately halophilic, sulfur-oxidizing gammaproteobacterium from hypersaline lakes, that utilizes thiocyanate.</title>
        <authorList>
            <person name="Sorokin D.Y."/>
            <person name="Kovaleva O.L."/>
            <person name="Tourova T.P."/>
            <person name="Muyzer G."/>
        </authorList>
    </citation>
    <scope>NUCLEOTIDE SEQUENCE [LARGE SCALE GENOMIC DNA]</scope>
    <source>
        <strain evidence="6 7">Hrh1</strain>
    </source>
</reference>
<comment type="caution">
    <text evidence="6">The sequence shown here is derived from an EMBL/GenBank/DDBJ whole genome shotgun (WGS) entry which is preliminary data.</text>
</comment>
<dbReference type="AlphaFoldDB" id="A0A426QM55"/>
<feature type="domain" description="VanZ-like" evidence="3">
    <location>
        <begin position="51"/>
        <end position="123"/>
    </location>
</feature>
<dbReference type="OrthoDB" id="283584at2"/>
<dbReference type="GO" id="GO:0016829">
    <property type="term" value="F:lyase activity"/>
    <property type="evidence" value="ECO:0007669"/>
    <property type="project" value="InterPro"/>
</dbReference>
<gene>
    <name evidence="6" type="ORF">D6C00_13540</name>
</gene>
<accession>A0A426QM55</accession>
<dbReference type="RefSeq" id="WP_125182193.1">
    <property type="nucleotide sequence ID" value="NZ_QZMU01000001.1"/>
</dbReference>
<dbReference type="Gene3D" id="1.50.10.100">
    <property type="entry name" value="Chondroitin AC/alginate lyase"/>
    <property type="match status" value="1"/>
</dbReference>
<dbReference type="Pfam" id="PF16332">
    <property type="entry name" value="DUF4962"/>
    <property type="match status" value="1"/>
</dbReference>
<feature type="transmembrane region" description="Helical" evidence="2">
    <location>
        <begin position="374"/>
        <end position="392"/>
    </location>
</feature>
<name>A0A426QM55_9GAMM</name>
<feature type="transmembrane region" description="Helical" evidence="2">
    <location>
        <begin position="112"/>
        <end position="135"/>
    </location>
</feature>
<feature type="transmembrane region" description="Helical" evidence="2">
    <location>
        <begin position="147"/>
        <end position="164"/>
    </location>
</feature>
<keyword evidence="2" id="KW-0812">Transmembrane</keyword>
<dbReference type="Gene3D" id="2.70.98.70">
    <property type="match status" value="1"/>
</dbReference>
<feature type="transmembrane region" description="Helical" evidence="2">
    <location>
        <begin position="48"/>
        <end position="70"/>
    </location>
</feature>
<dbReference type="GO" id="GO:0030313">
    <property type="term" value="C:cell envelope"/>
    <property type="evidence" value="ECO:0007669"/>
    <property type="project" value="UniProtKB-SubCell"/>
</dbReference>
<evidence type="ECO:0000259" key="3">
    <source>
        <dbReference type="Pfam" id="PF04892"/>
    </source>
</evidence>
<dbReference type="InterPro" id="IPR008929">
    <property type="entry name" value="Chondroitin_lyas"/>
</dbReference>
<evidence type="ECO:0000259" key="5">
    <source>
        <dbReference type="Pfam" id="PF16332"/>
    </source>
</evidence>
<dbReference type="InterPro" id="IPR006976">
    <property type="entry name" value="VanZ-like"/>
</dbReference>
<dbReference type="InterPro" id="IPR032518">
    <property type="entry name" value="HepII_N"/>
</dbReference>
<feature type="transmembrane region" description="Helical" evidence="2">
    <location>
        <begin position="200"/>
        <end position="218"/>
    </location>
</feature>
<feature type="transmembrane region" description="Helical" evidence="2">
    <location>
        <begin position="248"/>
        <end position="265"/>
    </location>
</feature>
<feature type="transmembrane region" description="Helical" evidence="2">
    <location>
        <begin position="344"/>
        <end position="362"/>
    </location>
</feature>
<dbReference type="PANTHER" id="PTHR28008:SF1">
    <property type="entry name" value="DOMAIN PROTEIN, PUTATIVE (AFU_ORTHOLOGUE AFUA_3G10980)-RELATED"/>
    <property type="match status" value="1"/>
</dbReference>
<evidence type="ECO:0000259" key="4">
    <source>
        <dbReference type="Pfam" id="PF07940"/>
    </source>
</evidence>
<dbReference type="Pfam" id="PF04892">
    <property type="entry name" value="VanZ"/>
    <property type="match status" value="1"/>
</dbReference>
<feature type="domain" description="Heparinase II/III-like C-terminal" evidence="4">
    <location>
        <begin position="768"/>
        <end position="976"/>
    </location>
</feature>